<name>A0A5A7N4X0_9PROT</name>
<evidence type="ECO:0008006" key="4">
    <source>
        <dbReference type="Google" id="ProtNLM"/>
    </source>
</evidence>
<gene>
    <name evidence="2" type="ORF">JCM17846_07090</name>
</gene>
<keyword evidence="1" id="KW-1133">Transmembrane helix</keyword>
<feature type="transmembrane region" description="Helical" evidence="1">
    <location>
        <begin position="24"/>
        <end position="44"/>
    </location>
</feature>
<protein>
    <recommendedName>
        <fullName evidence="4">Motility protein B-like N-terminal domain-containing protein</fullName>
    </recommendedName>
</protein>
<dbReference type="AlphaFoldDB" id="A0A5A7N4X0"/>
<sequence>MAMSAFHEHHQQRDGRGRFIDPSIGLFVSLYLILLAFFIVMNVISNRETARSVAVVQSLEDAFERPFGPPVRRPGFLPPDRYAQSDSEFFRLAGALISEMPGPVRSYPAEGGNMLVFELDPRAIFFAQSAELSEQATPFFKKISTLIKSAPYGEKREIAFIFGQAKAEGDLAYRRANALALSLVGEGIPQSALAIGLDKKALGRRLKIHLRAKQPALESGRGDP</sequence>
<evidence type="ECO:0000256" key="1">
    <source>
        <dbReference type="SAM" id="Phobius"/>
    </source>
</evidence>
<organism evidence="2 3">
    <name type="scientific">Iodidimonas nitroreducens</name>
    <dbReference type="NCBI Taxonomy" id="1236968"/>
    <lineage>
        <taxon>Bacteria</taxon>
        <taxon>Pseudomonadati</taxon>
        <taxon>Pseudomonadota</taxon>
        <taxon>Alphaproteobacteria</taxon>
        <taxon>Iodidimonadales</taxon>
        <taxon>Iodidimonadaceae</taxon>
        <taxon>Iodidimonas</taxon>
    </lineage>
</organism>
<reference evidence="2 3" key="1">
    <citation type="submission" date="2019-09" db="EMBL/GenBank/DDBJ databases">
        <title>NBRP : Genome information of microbial organism related human and environment.</title>
        <authorList>
            <person name="Hattori M."/>
            <person name="Oshima K."/>
            <person name="Inaba H."/>
            <person name="Suda W."/>
            <person name="Sakamoto M."/>
            <person name="Iino T."/>
            <person name="Kitahara M."/>
            <person name="Oshida Y."/>
            <person name="Iida T."/>
            <person name="Kudo T."/>
            <person name="Itoh T."/>
            <person name="Ohkuma M."/>
        </authorList>
    </citation>
    <scope>NUCLEOTIDE SEQUENCE [LARGE SCALE GENOMIC DNA]</scope>
    <source>
        <strain evidence="2 3">Q-1</strain>
    </source>
</reference>
<evidence type="ECO:0000313" key="3">
    <source>
        <dbReference type="Proteomes" id="UP000324996"/>
    </source>
</evidence>
<dbReference type="EMBL" id="BKCN01000002">
    <property type="protein sequence ID" value="GER03027.1"/>
    <property type="molecule type" value="Genomic_DNA"/>
</dbReference>
<keyword evidence="1" id="KW-0472">Membrane</keyword>
<keyword evidence="1" id="KW-0812">Transmembrane</keyword>
<evidence type="ECO:0000313" key="2">
    <source>
        <dbReference type="EMBL" id="GER03027.1"/>
    </source>
</evidence>
<comment type="caution">
    <text evidence="2">The sequence shown here is derived from an EMBL/GenBank/DDBJ whole genome shotgun (WGS) entry which is preliminary data.</text>
</comment>
<accession>A0A5A7N4X0</accession>
<keyword evidence="3" id="KW-1185">Reference proteome</keyword>
<dbReference type="Proteomes" id="UP000324996">
    <property type="component" value="Unassembled WGS sequence"/>
</dbReference>
<proteinExistence type="predicted"/>